<name>M4CEN2_BRACM</name>
<reference evidence="2 3" key="2">
    <citation type="journal article" date="2018" name="Hortic Res">
        <title>Improved Brassica rapa reference genome by single-molecule sequencing and chromosome conformation capture technologies.</title>
        <authorList>
            <person name="Zhang L."/>
            <person name="Cai X."/>
            <person name="Wu J."/>
            <person name="Liu M."/>
            <person name="Grob S."/>
            <person name="Cheng F."/>
            <person name="Liang J."/>
            <person name="Cai C."/>
            <person name="Liu Z."/>
            <person name="Liu B."/>
            <person name="Wang F."/>
            <person name="Li S."/>
            <person name="Liu F."/>
            <person name="Li X."/>
            <person name="Cheng L."/>
            <person name="Yang W."/>
            <person name="Li M.H."/>
            <person name="Grossniklaus U."/>
            <person name="Zheng H."/>
            <person name="Wang X."/>
        </authorList>
    </citation>
    <scope>NUCLEOTIDE SEQUENCE [LARGE SCALE GENOMIC DNA]</scope>
    <source>
        <strain evidence="2 3">cv. Chiifu-401-42</strain>
    </source>
</reference>
<evidence type="ECO:0000313" key="2">
    <source>
        <dbReference type="EnsemblPlants" id="Bra002663.1-P"/>
    </source>
</evidence>
<dbReference type="HOGENOM" id="CLU_2112340_0_0_1"/>
<organism evidence="2 3">
    <name type="scientific">Brassica campestris</name>
    <name type="common">Field mustard</name>
    <dbReference type="NCBI Taxonomy" id="3711"/>
    <lineage>
        <taxon>Eukaryota</taxon>
        <taxon>Viridiplantae</taxon>
        <taxon>Streptophyta</taxon>
        <taxon>Embryophyta</taxon>
        <taxon>Tracheophyta</taxon>
        <taxon>Spermatophyta</taxon>
        <taxon>Magnoliopsida</taxon>
        <taxon>eudicotyledons</taxon>
        <taxon>Gunneridae</taxon>
        <taxon>Pentapetalae</taxon>
        <taxon>rosids</taxon>
        <taxon>malvids</taxon>
        <taxon>Brassicales</taxon>
        <taxon>Brassicaceae</taxon>
        <taxon>Brassiceae</taxon>
        <taxon>Brassica</taxon>
    </lineage>
</organism>
<proteinExistence type="predicted"/>
<reference evidence="2 3" key="1">
    <citation type="journal article" date="2011" name="Nat. Genet.">
        <title>The genome of the mesopolyploid crop species Brassica rapa.</title>
        <authorList>
            <consortium name="Brassica rapa Genome Sequencing Project Consortium"/>
            <person name="Wang X."/>
            <person name="Wang H."/>
            <person name="Wang J."/>
            <person name="Sun R."/>
            <person name="Wu J."/>
            <person name="Liu S."/>
            <person name="Bai Y."/>
            <person name="Mun J.H."/>
            <person name="Bancroft I."/>
            <person name="Cheng F."/>
            <person name="Huang S."/>
            <person name="Li X."/>
            <person name="Hua W."/>
            <person name="Wang J."/>
            <person name="Wang X."/>
            <person name="Freeling M."/>
            <person name="Pires J.C."/>
            <person name="Paterson A.H."/>
            <person name="Chalhoub B."/>
            <person name="Wang B."/>
            <person name="Hayward A."/>
            <person name="Sharpe A.G."/>
            <person name="Park B.S."/>
            <person name="Weisshaar B."/>
            <person name="Liu B."/>
            <person name="Li B."/>
            <person name="Liu B."/>
            <person name="Tong C."/>
            <person name="Song C."/>
            <person name="Duran C."/>
            <person name="Peng C."/>
            <person name="Geng C."/>
            <person name="Koh C."/>
            <person name="Lin C."/>
            <person name="Edwards D."/>
            <person name="Mu D."/>
            <person name="Shen D."/>
            <person name="Soumpourou E."/>
            <person name="Li F."/>
            <person name="Fraser F."/>
            <person name="Conant G."/>
            <person name="Lassalle G."/>
            <person name="King G.J."/>
            <person name="Bonnema G."/>
            <person name="Tang H."/>
            <person name="Wang H."/>
            <person name="Belcram H."/>
            <person name="Zhou H."/>
            <person name="Hirakawa H."/>
            <person name="Abe H."/>
            <person name="Guo H."/>
            <person name="Wang H."/>
            <person name="Jin H."/>
            <person name="Parkin I.A."/>
            <person name="Batley J."/>
            <person name="Kim J.S."/>
            <person name="Just J."/>
            <person name="Li J."/>
            <person name="Xu J."/>
            <person name="Deng J."/>
            <person name="Kim J.A."/>
            <person name="Li J."/>
            <person name="Yu J."/>
            <person name="Meng J."/>
            <person name="Wang J."/>
            <person name="Min J."/>
            <person name="Poulain J."/>
            <person name="Wang J."/>
            <person name="Hatakeyama K."/>
            <person name="Wu K."/>
            <person name="Wang L."/>
            <person name="Fang L."/>
            <person name="Trick M."/>
            <person name="Links M.G."/>
            <person name="Zhao M."/>
            <person name="Jin M."/>
            <person name="Ramchiary N."/>
            <person name="Drou N."/>
            <person name="Berkman P.J."/>
            <person name="Cai Q."/>
            <person name="Huang Q."/>
            <person name="Li R."/>
            <person name="Tabata S."/>
            <person name="Cheng S."/>
            <person name="Zhang S."/>
            <person name="Zhang S."/>
            <person name="Huang S."/>
            <person name="Sato S."/>
            <person name="Sun S."/>
            <person name="Kwon S.J."/>
            <person name="Choi S.R."/>
            <person name="Lee T.H."/>
            <person name="Fan W."/>
            <person name="Zhao X."/>
            <person name="Tan X."/>
            <person name="Xu X."/>
            <person name="Wang Y."/>
            <person name="Qiu Y."/>
            <person name="Yin Y."/>
            <person name="Li Y."/>
            <person name="Du Y."/>
            <person name="Liao Y."/>
            <person name="Lim Y."/>
            <person name="Narusaka Y."/>
            <person name="Wang Y."/>
            <person name="Wang Z."/>
            <person name="Li Z."/>
            <person name="Wang Z."/>
            <person name="Xiong Z."/>
            <person name="Zhang Z."/>
        </authorList>
    </citation>
    <scope>NUCLEOTIDE SEQUENCE [LARGE SCALE GENOMIC DNA]</scope>
    <source>
        <strain evidence="2 3">cv. Chiifu-401-42</strain>
    </source>
</reference>
<dbReference type="EnsemblPlants" id="Bra002663.1">
    <property type="protein sequence ID" value="Bra002663.1-P"/>
    <property type="gene ID" value="Bra002663"/>
</dbReference>
<accession>M4CEN2</accession>
<keyword evidence="3" id="KW-1185">Reference proteome</keyword>
<dbReference type="AlphaFoldDB" id="M4CEN2"/>
<dbReference type="InParanoid" id="M4CEN2"/>
<protein>
    <submittedName>
        <fullName evidence="2">Uncharacterized protein</fullName>
    </submittedName>
</protein>
<dbReference type="Gramene" id="Bra002663.1">
    <property type="protein sequence ID" value="Bra002663.1-P"/>
    <property type="gene ID" value="Bra002663"/>
</dbReference>
<feature type="region of interest" description="Disordered" evidence="1">
    <location>
        <begin position="86"/>
        <end position="105"/>
    </location>
</feature>
<reference evidence="2" key="3">
    <citation type="submission" date="2023-03" db="UniProtKB">
        <authorList>
            <consortium name="EnsemblPlants"/>
        </authorList>
    </citation>
    <scope>IDENTIFICATION</scope>
    <source>
        <strain evidence="2">cv. Chiifu-401-42</strain>
    </source>
</reference>
<evidence type="ECO:0000313" key="3">
    <source>
        <dbReference type="Proteomes" id="UP000011750"/>
    </source>
</evidence>
<sequence>MRDYNRVEFLIPIPVHSQQRRLKLCPSSTSSSQLISSSPIAQTYNRSLTLKTAPLCSVATKYANDSHIVQPCDVMAKLQVSADLFEEKEEKSDEKSEETDEKSGLKKCLRLLRSH</sequence>
<dbReference type="Proteomes" id="UP000011750">
    <property type="component" value="Chromosome A10"/>
</dbReference>
<evidence type="ECO:0000256" key="1">
    <source>
        <dbReference type="SAM" id="MobiDB-lite"/>
    </source>
</evidence>